<name>A0ABW1V6K1_9BACL</name>
<accession>A0ABW1V6K1</accession>
<proteinExistence type="predicted"/>
<reference evidence="2" key="1">
    <citation type="journal article" date="2019" name="Int. J. Syst. Evol. Microbiol.">
        <title>The Global Catalogue of Microorganisms (GCM) 10K type strain sequencing project: providing services to taxonomists for standard genome sequencing and annotation.</title>
        <authorList>
            <consortium name="The Broad Institute Genomics Platform"/>
            <consortium name="The Broad Institute Genome Sequencing Center for Infectious Disease"/>
            <person name="Wu L."/>
            <person name="Ma J."/>
        </authorList>
    </citation>
    <scope>NUCLEOTIDE SEQUENCE [LARGE SCALE GENOMIC DNA]</scope>
    <source>
        <strain evidence="2">PCU 280</strain>
    </source>
</reference>
<evidence type="ECO:0000313" key="1">
    <source>
        <dbReference type="EMBL" id="MFC6333020.1"/>
    </source>
</evidence>
<evidence type="ECO:0000313" key="2">
    <source>
        <dbReference type="Proteomes" id="UP001596233"/>
    </source>
</evidence>
<dbReference type="EMBL" id="JBHSTE010000003">
    <property type="protein sequence ID" value="MFC6333020.1"/>
    <property type="molecule type" value="Genomic_DNA"/>
</dbReference>
<sequence length="196" mass="23057">MIIWINGAFGAGKTTTAYELHRRIPGSYVYDPENIGYFLRKNMPKRLWKNDFQDHEAWRAMNVSMLQTLSREFQGVIIVPMTIVNPQYFDEIIQRLRDEHVDIRHFALLASKETLLKRLRSRGDGQQSWPAQQIERCISSLSLEMFQTHLYTDQLTTEEIINQIAQACGIELQPDNRGKLRKKMDRLITQIKHIRI</sequence>
<keyword evidence="2" id="KW-1185">Reference proteome</keyword>
<dbReference type="SUPFAM" id="SSF52540">
    <property type="entry name" value="P-loop containing nucleoside triphosphate hydrolases"/>
    <property type="match status" value="1"/>
</dbReference>
<organism evidence="1 2">
    <name type="scientific">Paenibacillus septentrionalis</name>
    <dbReference type="NCBI Taxonomy" id="429342"/>
    <lineage>
        <taxon>Bacteria</taxon>
        <taxon>Bacillati</taxon>
        <taxon>Bacillota</taxon>
        <taxon>Bacilli</taxon>
        <taxon>Bacillales</taxon>
        <taxon>Paenibacillaceae</taxon>
        <taxon>Paenibacillus</taxon>
    </lineage>
</organism>
<comment type="caution">
    <text evidence="1">The sequence shown here is derived from an EMBL/GenBank/DDBJ whole genome shotgun (WGS) entry which is preliminary data.</text>
</comment>
<dbReference type="Pfam" id="PF13671">
    <property type="entry name" value="AAA_33"/>
    <property type="match status" value="1"/>
</dbReference>
<dbReference type="InterPro" id="IPR027417">
    <property type="entry name" value="P-loop_NTPase"/>
</dbReference>
<dbReference type="Proteomes" id="UP001596233">
    <property type="component" value="Unassembled WGS sequence"/>
</dbReference>
<gene>
    <name evidence="1" type="ORF">ACFP56_10330</name>
</gene>
<protein>
    <submittedName>
        <fullName evidence="1">AAA family ATPase</fullName>
    </submittedName>
</protein>
<dbReference type="RefSeq" id="WP_379234044.1">
    <property type="nucleotide sequence ID" value="NZ_JBHSTE010000003.1"/>
</dbReference>
<dbReference type="Gene3D" id="3.40.50.300">
    <property type="entry name" value="P-loop containing nucleotide triphosphate hydrolases"/>
    <property type="match status" value="1"/>
</dbReference>